<name>A0ABS1KQF1_9BACT</name>
<dbReference type="Proteomes" id="UP000613030">
    <property type="component" value="Unassembled WGS sequence"/>
</dbReference>
<accession>A0ABS1KQF1</accession>
<evidence type="ECO:0000313" key="2">
    <source>
        <dbReference type="Proteomes" id="UP000613030"/>
    </source>
</evidence>
<proteinExistence type="predicted"/>
<evidence type="ECO:0000313" key="1">
    <source>
        <dbReference type="EMBL" id="MBL0741432.1"/>
    </source>
</evidence>
<protein>
    <recommendedName>
        <fullName evidence="3">Phosphate ABC transporter substrate-binding protein</fullName>
    </recommendedName>
</protein>
<evidence type="ECO:0008006" key="3">
    <source>
        <dbReference type="Google" id="ProtNLM"/>
    </source>
</evidence>
<gene>
    <name evidence="1" type="ORF">JI741_09385</name>
</gene>
<comment type="caution">
    <text evidence="1">The sequence shown here is derived from an EMBL/GenBank/DDBJ whole genome shotgun (WGS) entry which is preliminary data.</text>
</comment>
<reference evidence="1 2" key="1">
    <citation type="submission" date="2021-01" db="EMBL/GenBank/DDBJ databases">
        <title>Chryseolinea sp. Jin1 Genome sequencing and assembly.</title>
        <authorList>
            <person name="Kim I."/>
        </authorList>
    </citation>
    <scope>NUCLEOTIDE SEQUENCE [LARGE SCALE GENOMIC DNA]</scope>
    <source>
        <strain evidence="1 2">Jin1</strain>
    </source>
</reference>
<dbReference type="EMBL" id="JAERRB010000003">
    <property type="protein sequence ID" value="MBL0741432.1"/>
    <property type="molecule type" value="Genomic_DNA"/>
</dbReference>
<dbReference type="RefSeq" id="WP_202008812.1">
    <property type="nucleotide sequence ID" value="NZ_JAERRB010000003.1"/>
</dbReference>
<sequence length="74" mass="8612">MKKQKQMRDAFGVNEFGLVDLPIKISNVRVARIAYGDERGCSYCFPHGCETSNAKIDNCQKNWKRFRKSKWKAL</sequence>
<keyword evidence="2" id="KW-1185">Reference proteome</keyword>
<organism evidence="1 2">
    <name type="scientific">Chryseolinea lacunae</name>
    <dbReference type="NCBI Taxonomy" id="2801331"/>
    <lineage>
        <taxon>Bacteria</taxon>
        <taxon>Pseudomonadati</taxon>
        <taxon>Bacteroidota</taxon>
        <taxon>Cytophagia</taxon>
        <taxon>Cytophagales</taxon>
        <taxon>Fulvivirgaceae</taxon>
        <taxon>Chryseolinea</taxon>
    </lineage>
</organism>